<keyword evidence="2 5" id="KW-0812">Transmembrane</keyword>
<feature type="domain" description="Major facilitator superfamily (MFS) profile" evidence="6">
    <location>
        <begin position="11"/>
        <end position="385"/>
    </location>
</feature>
<keyword evidence="8" id="KW-1185">Reference proteome</keyword>
<evidence type="ECO:0000256" key="3">
    <source>
        <dbReference type="ARBA" id="ARBA00022989"/>
    </source>
</evidence>
<evidence type="ECO:0000256" key="1">
    <source>
        <dbReference type="ARBA" id="ARBA00004651"/>
    </source>
</evidence>
<feature type="transmembrane region" description="Helical" evidence="5">
    <location>
        <begin position="205"/>
        <end position="222"/>
    </location>
</feature>
<dbReference type="AlphaFoldDB" id="A0A7S7RUV8"/>
<protein>
    <submittedName>
        <fullName evidence="7">MFS transporter</fullName>
    </submittedName>
</protein>
<name>A0A7S7RUV8_9ACTN</name>
<evidence type="ECO:0000256" key="5">
    <source>
        <dbReference type="SAM" id="Phobius"/>
    </source>
</evidence>
<feature type="transmembrane region" description="Helical" evidence="5">
    <location>
        <begin position="39"/>
        <end position="61"/>
    </location>
</feature>
<dbReference type="InterPro" id="IPR052714">
    <property type="entry name" value="MFS_Exporter"/>
</dbReference>
<accession>A0A7S7RUV8</accession>
<reference evidence="7 8" key="1">
    <citation type="submission" date="2020-10" db="EMBL/GenBank/DDBJ databases">
        <title>Olsenella immobilis sp.nov., isolated from the mud in a fermentation cellar used for the production of Chinese strong-flavoured liquor.</title>
        <authorList>
            <person name="Lu L."/>
        </authorList>
    </citation>
    <scope>NUCLEOTIDE SEQUENCE [LARGE SCALE GENOMIC DNA]</scope>
    <source>
        <strain evidence="7 8">LZLJ-2</strain>
    </source>
</reference>
<dbReference type="PROSITE" id="PS50850">
    <property type="entry name" value="MFS"/>
    <property type="match status" value="1"/>
</dbReference>
<dbReference type="Proteomes" id="UP000593735">
    <property type="component" value="Chromosome"/>
</dbReference>
<dbReference type="PANTHER" id="PTHR23531:SF1">
    <property type="entry name" value="QUINOLENE RESISTANCE PROTEIN NORA"/>
    <property type="match status" value="1"/>
</dbReference>
<dbReference type="Pfam" id="PF07690">
    <property type="entry name" value="MFS_1"/>
    <property type="match status" value="1"/>
</dbReference>
<evidence type="ECO:0000256" key="4">
    <source>
        <dbReference type="ARBA" id="ARBA00023136"/>
    </source>
</evidence>
<dbReference type="RefSeq" id="WP_194371946.1">
    <property type="nucleotide sequence ID" value="NZ_CP063767.1"/>
</dbReference>
<evidence type="ECO:0000256" key="2">
    <source>
        <dbReference type="ARBA" id="ARBA00022692"/>
    </source>
</evidence>
<feature type="transmembrane region" description="Helical" evidence="5">
    <location>
        <begin position="136"/>
        <end position="157"/>
    </location>
</feature>
<dbReference type="KEGG" id="tio:INP52_01980"/>
<organism evidence="7 8">
    <name type="scientific">Thermophilibacter immobilis</name>
    <dbReference type="NCBI Taxonomy" id="2779519"/>
    <lineage>
        <taxon>Bacteria</taxon>
        <taxon>Bacillati</taxon>
        <taxon>Actinomycetota</taxon>
        <taxon>Coriobacteriia</taxon>
        <taxon>Coriobacteriales</taxon>
        <taxon>Atopobiaceae</taxon>
        <taxon>Thermophilibacter</taxon>
    </lineage>
</organism>
<gene>
    <name evidence="7" type="ORF">INP52_01980</name>
</gene>
<keyword evidence="3 5" id="KW-1133">Transmembrane helix</keyword>
<dbReference type="InterPro" id="IPR036259">
    <property type="entry name" value="MFS_trans_sf"/>
</dbReference>
<feature type="transmembrane region" description="Helical" evidence="5">
    <location>
        <begin position="336"/>
        <end position="355"/>
    </location>
</feature>
<feature type="transmembrane region" description="Helical" evidence="5">
    <location>
        <begin position="109"/>
        <end position="129"/>
    </location>
</feature>
<dbReference type="SUPFAM" id="SSF103473">
    <property type="entry name" value="MFS general substrate transporter"/>
    <property type="match status" value="1"/>
</dbReference>
<keyword evidence="4 5" id="KW-0472">Membrane</keyword>
<evidence type="ECO:0000313" key="7">
    <source>
        <dbReference type="EMBL" id="QOY61005.1"/>
    </source>
</evidence>
<feature type="transmembrane region" description="Helical" evidence="5">
    <location>
        <begin position="12"/>
        <end position="33"/>
    </location>
</feature>
<dbReference type="GO" id="GO:0022857">
    <property type="term" value="F:transmembrane transporter activity"/>
    <property type="evidence" value="ECO:0007669"/>
    <property type="project" value="InterPro"/>
</dbReference>
<dbReference type="EMBL" id="CP063767">
    <property type="protein sequence ID" value="QOY61005.1"/>
    <property type="molecule type" value="Genomic_DNA"/>
</dbReference>
<feature type="transmembrane region" description="Helical" evidence="5">
    <location>
        <begin position="242"/>
        <end position="262"/>
    </location>
</feature>
<feature type="transmembrane region" description="Helical" evidence="5">
    <location>
        <begin position="274"/>
        <end position="292"/>
    </location>
</feature>
<evidence type="ECO:0000313" key="8">
    <source>
        <dbReference type="Proteomes" id="UP000593735"/>
    </source>
</evidence>
<comment type="subcellular location">
    <subcellularLocation>
        <location evidence="1">Cell membrane</location>
        <topology evidence="1">Multi-pass membrane protein</topology>
    </subcellularLocation>
</comment>
<dbReference type="PANTHER" id="PTHR23531">
    <property type="entry name" value="QUINOLENE RESISTANCE PROTEIN NORA"/>
    <property type="match status" value="1"/>
</dbReference>
<feature type="transmembrane region" description="Helical" evidence="5">
    <location>
        <begin position="298"/>
        <end position="324"/>
    </location>
</feature>
<evidence type="ECO:0000259" key="6">
    <source>
        <dbReference type="PROSITE" id="PS50850"/>
    </source>
</evidence>
<feature type="transmembrane region" description="Helical" evidence="5">
    <location>
        <begin position="163"/>
        <end position="184"/>
    </location>
</feature>
<dbReference type="GO" id="GO:0005886">
    <property type="term" value="C:plasma membrane"/>
    <property type="evidence" value="ECO:0007669"/>
    <property type="project" value="UniProtKB-SubCell"/>
</dbReference>
<dbReference type="InterPro" id="IPR011701">
    <property type="entry name" value="MFS"/>
</dbReference>
<dbReference type="InterPro" id="IPR020846">
    <property type="entry name" value="MFS_dom"/>
</dbReference>
<proteinExistence type="predicted"/>
<dbReference type="Gene3D" id="1.20.1250.20">
    <property type="entry name" value="MFS general substrate transporter like domains"/>
    <property type="match status" value="1"/>
</dbReference>
<sequence length="397" mass="40780">MGIHGIKGASDVAIILAASFFYLASPMLVNPLITGFAGTLGVGVAITGLIGGLMNLCSLVVRPLAGNLSDLKNRRALSSVGAGLMALTCGGYALATSPVQVAILRVGNGVGYSLCSVCMFTWFASLLPAERIGSGTGLFGMMNALGMAVGPALGIAVQGAFGYRPALACAGVLAGACVLLVQFVGDSGEPSRSVTGAGPRRSVRLLDVRVVPVALIVTLFTIPYTATQSFIVSYAAARDARLMMSAFFPTYAVSLLALRFLLRRWFDTVGFGRFLVAASISALGSFALLWRLGGNAALLVAAALMAGGYGIMCSACQAGAVRIAGKEHAGLANSTYYMGLDLGMASGPMIGGALIESLGMPALYPALAVCVPMAVTVWLVARRSLFVTQSRRDGRAT</sequence>
<feature type="transmembrane region" description="Helical" evidence="5">
    <location>
        <begin position="82"/>
        <end position="103"/>
    </location>
</feature>
<feature type="transmembrane region" description="Helical" evidence="5">
    <location>
        <begin position="361"/>
        <end position="381"/>
    </location>
</feature>